<evidence type="ECO:0000313" key="2">
    <source>
        <dbReference type="EMBL" id="KZS93321.1"/>
    </source>
</evidence>
<dbReference type="AlphaFoldDB" id="A0A164UKQ8"/>
<accession>A0A164UKQ8</accession>
<protein>
    <submittedName>
        <fullName evidence="2">Uncharacterized protein</fullName>
    </submittedName>
</protein>
<feature type="compositionally biased region" description="Pro residues" evidence="1">
    <location>
        <begin position="130"/>
        <end position="151"/>
    </location>
</feature>
<feature type="region of interest" description="Disordered" evidence="1">
    <location>
        <begin position="125"/>
        <end position="178"/>
    </location>
</feature>
<evidence type="ECO:0000313" key="3">
    <source>
        <dbReference type="Proteomes" id="UP000076722"/>
    </source>
</evidence>
<organism evidence="2 3">
    <name type="scientific">Sistotremastrum niveocremeum HHB9708</name>
    <dbReference type="NCBI Taxonomy" id="1314777"/>
    <lineage>
        <taxon>Eukaryota</taxon>
        <taxon>Fungi</taxon>
        <taxon>Dikarya</taxon>
        <taxon>Basidiomycota</taxon>
        <taxon>Agaricomycotina</taxon>
        <taxon>Agaricomycetes</taxon>
        <taxon>Sistotremastrales</taxon>
        <taxon>Sistotremastraceae</taxon>
        <taxon>Sertulicium</taxon>
        <taxon>Sertulicium niveocremeum</taxon>
    </lineage>
</organism>
<name>A0A164UKQ8_9AGAM</name>
<gene>
    <name evidence="2" type="ORF">SISNIDRAFT_77702</name>
</gene>
<proteinExistence type="predicted"/>
<keyword evidence="3" id="KW-1185">Reference proteome</keyword>
<feature type="region of interest" description="Disordered" evidence="1">
    <location>
        <begin position="58"/>
        <end position="103"/>
    </location>
</feature>
<reference evidence="2 3" key="1">
    <citation type="journal article" date="2016" name="Mol. Biol. Evol.">
        <title>Comparative Genomics of Early-Diverging Mushroom-Forming Fungi Provides Insights into the Origins of Lignocellulose Decay Capabilities.</title>
        <authorList>
            <person name="Nagy L.G."/>
            <person name="Riley R."/>
            <person name="Tritt A."/>
            <person name="Adam C."/>
            <person name="Daum C."/>
            <person name="Floudas D."/>
            <person name="Sun H."/>
            <person name="Yadav J.S."/>
            <person name="Pangilinan J."/>
            <person name="Larsson K.H."/>
            <person name="Matsuura K."/>
            <person name="Barry K."/>
            <person name="Labutti K."/>
            <person name="Kuo R."/>
            <person name="Ohm R.A."/>
            <person name="Bhattacharya S.S."/>
            <person name="Shirouzu T."/>
            <person name="Yoshinaga Y."/>
            <person name="Martin F.M."/>
            <person name="Grigoriev I.V."/>
            <person name="Hibbett D.S."/>
        </authorList>
    </citation>
    <scope>NUCLEOTIDE SEQUENCE [LARGE SCALE GENOMIC DNA]</scope>
    <source>
        <strain evidence="2 3">HHB9708</strain>
    </source>
</reference>
<evidence type="ECO:0000256" key="1">
    <source>
        <dbReference type="SAM" id="MobiDB-lite"/>
    </source>
</evidence>
<dbReference type="EMBL" id="KV419407">
    <property type="protein sequence ID" value="KZS93321.1"/>
    <property type="molecule type" value="Genomic_DNA"/>
</dbReference>
<feature type="region of interest" description="Disordered" evidence="1">
    <location>
        <begin position="196"/>
        <end position="230"/>
    </location>
</feature>
<sequence length="230" mass="25027">MHDGSRTFELGRVSRLRRLLAVTGKLHRLHRDGSISFYKIFMLLNPFASPMPPLDAPDLSLSSSASSSASSSSSSSTSTDDSQPPARVIYPPPVSHQRDRSVLRGGPRLSLYALHRHMSSEYIQPTIAESPPPPPPAPSMPPPAPSRPAQPPLLSNSSPRKSRTSTRRAWLEHAPPTPITEFTSCFSGTVTDIEYFLPVPQKPPSRHDSSSDGSFAPKRSKARKSQTGVT</sequence>
<dbReference type="Proteomes" id="UP000076722">
    <property type="component" value="Unassembled WGS sequence"/>
</dbReference>
<feature type="compositionally biased region" description="Low complexity" evidence="1">
    <location>
        <begin position="58"/>
        <end position="82"/>
    </location>
</feature>